<dbReference type="AlphaFoldDB" id="Q00UP7"/>
<dbReference type="InParanoid" id="Q00UP7"/>
<evidence type="ECO:0000313" key="7">
    <source>
        <dbReference type="Proteomes" id="UP000009170"/>
    </source>
</evidence>
<accession>A0A454Y4U4</accession>
<keyword evidence="7" id="KW-1185">Reference proteome</keyword>
<dbReference type="InterPro" id="IPR020845">
    <property type="entry name" value="AMP-binding_CS"/>
</dbReference>
<dbReference type="KEGG" id="ota:OT_ostta16g00040"/>
<keyword evidence="3" id="KW-0443">Lipid metabolism</keyword>
<dbReference type="EMBL" id="KZ155825">
    <property type="protein sequence ID" value="OUS44179.1"/>
    <property type="molecule type" value="Genomic_DNA"/>
</dbReference>
<dbReference type="RefSeq" id="XP_003083453.1">
    <property type="nucleotide sequence ID" value="XM_003083405.1"/>
</dbReference>
<dbReference type="OMA" id="ETCAYVC"/>
<dbReference type="GO" id="GO:0004467">
    <property type="term" value="F:long-chain fatty acid-CoA ligase activity"/>
    <property type="evidence" value="ECO:0007669"/>
    <property type="project" value="UniProtKB-ARBA"/>
</dbReference>
<accession>Q00UP7</accession>
<reference evidence="5" key="2">
    <citation type="journal article" date="2014" name="BMC Genomics">
        <title>An improved genome of the model marine alga Ostreococcus tauri unfolds by assessing Illumina de novo assemblies.</title>
        <authorList>
            <person name="Blanc-Mathieu R."/>
            <person name="Verhelst B."/>
            <person name="Derelle E."/>
            <person name="Rombauts S."/>
            <person name="Bouget F.Y."/>
            <person name="Carre I."/>
            <person name="Chateau A."/>
            <person name="Eyre-Walker A."/>
            <person name="Grimsley N."/>
            <person name="Moreau H."/>
            <person name="Piegu B."/>
            <person name="Rivals E."/>
            <person name="Schackwitz W."/>
            <person name="Van de Peer Y."/>
            <person name="Piganeau G."/>
        </authorList>
    </citation>
    <scope>NUCLEOTIDE SEQUENCE</scope>
    <source>
        <strain evidence="5">RCC4221</strain>
    </source>
</reference>
<dbReference type="InterPro" id="IPR042099">
    <property type="entry name" value="ANL_N_sf"/>
</dbReference>
<dbReference type="Gene3D" id="3.40.50.12780">
    <property type="entry name" value="N-terminal domain of ligase-like"/>
    <property type="match status" value="1"/>
</dbReference>
<organism evidence="5 7">
    <name type="scientific">Ostreococcus tauri</name>
    <name type="common">Marine green alga</name>
    <dbReference type="NCBI Taxonomy" id="70448"/>
    <lineage>
        <taxon>Eukaryota</taxon>
        <taxon>Viridiplantae</taxon>
        <taxon>Chlorophyta</taxon>
        <taxon>Mamiellophyceae</taxon>
        <taxon>Mamiellales</taxon>
        <taxon>Bathycoccaceae</taxon>
        <taxon>Ostreococcus</taxon>
    </lineage>
</organism>
<proteinExistence type="predicted"/>
<evidence type="ECO:0000313" key="5">
    <source>
        <dbReference type="EMBL" id="CAL58002.1"/>
    </source>
</evidence>
<evidence type="ECO:0000259" key="4">
    <source>
        <dbReference type="Pfam" id="PF00501"/>
    </source>
</evidence>
<dbReference type="Pfam" id="PF00501">
    <property type="entry name" value="AMP-binding"/>
    <property type="match status" value="1"/>
</dbReference>
<dbReference type="GeneID" id="9831165"/>
<dbReference type="PANTHER" id="PTHR43272">
    <property type="entry name" value="LONG-CHAIN-FATTY-ACID--COA LIGASE"/>
    <property type="match status" value="1"/>
</dbReference>
<dbReference type="PANTHER" id="PTHR43272:SF32">
    <property type="entry name" value="AMP-DEPENDENT SYNTHETASE_LIGASE DOMAIN-CONTAINING PROTEIN"/>
    <property type="match status" value="1"/>
</dbReference>
<accession>A0A1Y5I3U1</accession>
<dbReference type="GO" id="GO:0016020">
    <property type="term" value="C:membrane"/>
    <property type="evidence" value="ECO:0007669"/>
    <property type="project" value="TreeGrafter"/>
</dbReference>
<sequence>MKYTVTADAEAEISLEGEHEHAKATPRTVVEVFKAAAESKLADTTALVSCTGEKHTVKEYYNSCRDAAKSFIHLGLERFESVCILGFNSPEWLMSNNGAILAGGFAAGIYTTNEPPACEFIIQDSSARVVVVDGQKQLDKLIAIRKRLPKLKAIVMYRDETFSDPEGEKDSSLAKVYTWKDFMKLGASVSDKVLEARMNAQKPGHCCTLIYTSGTTGNPKGVMISHDNAVWTAKANILHNPTITAGPLRVVSYLPLSHIAAQIVDIHSPLICMVDFERSASVHFARPDALKGTLKETLIEARPTVFFAVPRVWEKFAEAMQAAGKNVTGLKKTISTFMKGKCSVEYEASQIGATTGHPFLGGFAKSFMRKKAHSRIGLDQARVCLTGAAPIMKHTLDYFGSIGIHILEVYGMSENTGPQNVCKPDYFKAGTCGLTIPGTEVKLDHVKGRDKEGEGEICFRGRHIMMGYLNNMAKTQESIDQDGWLHSGDVGYIDPKTNLLSITGRIKELIITAGGENIAPVPVEDAIKSFCPAISNIMMIGDKRKYNTALITLRQVPDGEGFTEKLFGTSLEVNPSVTTVKEAQKDSKWAAYIQEGIDKYNKTAVSNAQRIQKFKILDTDFSVPGGELTGTQKLKRNVVTEKYASVIESMY</sequence>
<dbReference type="STRING" id="70448.Q00UP7"/>
<protein>
    <submittedName>
        <fullName evidence="5">AMP-dependent synthetase/ligase</fullName>
    </submittedName>
</protein>
<feature type="domain" description="AMP-dependent synthetase/ligase" evidence="4">
    <location>
        <begin position="36"/>
        <end position="469"/>
    </location>
</feature>
<dbReference type="Pfam" id="PF23562">
    <property type="entry name" value="AMP-binding_C_3"/>
    <property type="match status" value="1"/>
</dbReference>
<reference evidence="6" key="3">
    <citation type="submission" date="2017-04" db="EMBL/GenBank/DDBJ databases">
        <title>Population genomics of picophytoplankton unveils novel chromosome hypervariability.</title>
        <authorList>
            <consortium name="DOE Joint Genome Institute"/>
            <person name="Blanc-Mathieu R."/>
            <person name="Krasovec M."/>
            <person name="Hebrard M."/>
            <person name="Yau S."/>
            <person name="Desgranges E."/>
            <person name="Martin J."/>
            <person name="Schackwitz W."/>
            <person name="Kuo A."/>
            <person name="Salin G."/>
            <person name="Donnadieu C."/>
            <person name="Desdevises Y."/>
            <person name="Sanchez-Ferandin S."/>
            <person name="Moreau H."/>
            <person name="Rivals E."/>
            <person name="Grigoriev I.V."/>
            <person name="Grimsley N."/>
            <person name="Eyre-Walker A."/>
            <person name="Piganeau G."/>
        </authorList>
    </citation>
    <scope>NUCLEOTIDE SEQUENCE [LARGE SCALE GENOMIC DNA]</scope>
    <source>
        <strain evidence="6">RCC 1115</strain>
    </source>
</reference>
<dbReference type="PROSITE" id="PS00455">
    <property type="entry name" value="AMP_BINDING"/>
    <property type="match status" value="1"/>
</dbReference>
<dbReference type="OrthoDB" id="494792at2759"/>
<dbReference type="Proteomes" id="UP000009170">
    <property type="component" value="Unassembled WGS sequence"/>
</dbReference>
<evidence type="ECO:0000256" key="1">
    <source>
        <dbReference type="ARBA" id="ARBA00022598"/>
    </source>
</evidence>
<evidence type="ECO:0000256" key="3">
    <source>
        <dbReference type="ARBA" id="ARBA00023098"/>
    </source>
</evidence>
<dbReference type="Proteomes" id="UP000195557">
    <property type="component" value="Unassembled WGS sequence"/>
</dbReference>
<dbReference type="InterPro" id="IPR000873">
    <property type="entry name" value="AMP-dep_synth/lig_dom"/>
</dbReference>
<keyword evidence="2" id="KW-0276">Fatty acid metabolism</keyword>
<dbReference type="EMBL" id="CAID01000016">
    <property type="protein sequence ID" value="CAL58002.1"/>
    <property type="molecule type" value="Genomic_DNA"/>
</dbReference>
<keyword evidence="1" id="KW-0436">Ligase</keyword>
<evidence type="ECO:0000313" key="6">
    <source>
        <dbReference type="EMBL" id="OUS44179.1"/>
    </source>
</evidence>
<gene>
    <name evidence="6" type="ORF">BE221DRAFT_146908</name>
    <name evidence="5" type="ORF">OT_ostta16g00040</name>
</gene>
<name>Q00UP7_OSTTA</name>
<dbReference type="GO" id="GO:0005783">
    <property type="term" value="C:endoplasmic reticulum"/>
    <property type="evidence" value="ECO:0007669"/>
    <property type="project" value="TreeGrafter"/>
</dbReference>
<reference evidence="5 7" key="1">
    <citation type="journal article" date="2006" name="Proc. Natl. Acad. Sci. U.S.A.">
        <title>Genome analysis of the smallest free-living eukaryote Ostreococcus tauri unveils many unique features.</title>
        <authorList>
            <person name="Derelle E."/>
            <person name="Ferraz C."/>
            <person name="Rombauts S."/>
            <person name="Rouze P."/>
            <person name="Worden A.Z."/>
            <person name="Robbens S."/>
            <person name="Partensky F."/>
            <person name="Degroeve S."/>
            <person name="Echeynie S."/>
            <person name="Cooke R."/>
            <person name="Saeys Y."/>
            <person name="Wuyts J."/>
            <person name="Jabbari K."/>
            <person name="Bowler C."/>
            <person name="Panaud O."/>
            <person name="Piegu B."/>
            <person name="Ball S.G."/>
            <person name="Ral J.-P."/>
            <person name="Bouget F.-Y."/>
            <person name="Piganeau G."/>
            <person name="De Baets B."/>
            <person name="Picard A."/>
            <person name="Delseny M."/>
            <person name="Demaille J."/>
            <person name="Van de Peer Y."/>
            <person name="Moreau H."/>
        </authorList>
    </citation>
    <scope>NUCLEOTIDE SEQUENCE [LARGE SCALE GENOMIC DNA]</scope>
    <source>
        <strain evidence="5 7">OTTH0595</strain>
    </source>
</reference>
<dbReference type="SUPFAM" id="SSF56801">
    <property type="entry name" value="Acetyl-CoA synthetase-like"/>
    <property type="match status" value="1"/>
</dbReference>
<evidence type="ECO:0000256" key="2">
    <source>
        <dbReference type="ARBA" id="ARBA00022832"/>
    </source>
</evidence>